<gene>
    <name evidence="2" type="ORF">GJU41_10150</name>
</gene>
<comment type="caution">
    <text evidence="2">The sequence shown here is derived from an EMBL/GenBank/DDBJ whole genome shotgun (WGS) entry which is preliminary data.</text>
</comment>
<dbReference type="Proteomes" id="UP000441585">
    <property type="component" value="Unassembled WGS sequence"/>
</dbReference>
<protein>
    <submittedName>
        <fullName evidence="2">Endonuclease</fullName>
    </submittedName>
</protein>
<sequence>MDLNLLLDKYPIKMLEMLTGKLLGDGNLTDEAGKRPRLRFSHSIKDSGWCFHCYKELKDFLPITAPVYRKINDSRLKAGYSEQYYVQSKTTPILNNLKPLWYKQRKKILPYELLEKTMTPLALAWWYQDDGHLKIMGPTPLKIVLSTDSFDPAENTFLRELLFCRYNLSFNIDGQNRLVLYNQKQIHAYLRIVNIYIHKTMGRKTIHIEDQKPLVDSGSKRTTIYLPALIKLNKPTEEIHKALENVMILRSEKIYEIYTGFFSSNTKSFSKKGYQVTLYSQHLSFLHRVRIDTGMNMSEIVSIGLMLNKNE</sequence>
<reference evidence="2 3" key="1">
    <citation type="submission" date="2019-11" db="EMBL/GenBank/DDBJ databases">
        <title>Bacillus idriensis genome.</title>
        <authorList>
            <person name="Konopka E.N."/>
            <person name="Newman J.D."/>
        </authorList>
    </citation>
    <scope>NUCLEOTIDE SEQUENCE [LARGE SCALE GENOMIC DNA]</scope>
    <source>
        <strain evidence="2 3">DSM 19097</strain>
    </source>
</reference>
<dbReference type="GO" id="GO:0004519">
    <property type="term" value="F:endonuclease activity"/>
    <property type="evidence" value="ECO:0007669"/>
    <property type="project" value="UniProtKB-KW"/>
</dbReference>
<keyword evidence="3" id="KW-1185">Reference proteome</keyword>
<evidence type="ECO:0000313" key="2">
    <source>
        <dbReference type="EMBL" id="MRX54335.1"/>
    </source>
</evidence>
<keyword evidence="2" id="KW-0255">Endonuclease</keyword>
<dbReference type="AlphaFoldDB" id="A0A6I2M7T6"/>
<evidence type="ECO:0000313" key="3">
    <source>
        <dbReference type="Proteomes" id="UP000441585"/>
    </source>
</evidence>
<dbReference type="SUPFAM" id="SSF55608">
    <property type="entry name" value="Homing endonucleases"/>
    <property type="match status" value="1"/>
</dbReference>
<dbReference type="InterPro" id="IPR004860">
    <property type="entry name" value="LAGLIDADG_dom"/>
</dbReference>
<keyword evidence="2" id="KW-0378">Hydrolase</keyword>
<dbReference type="Pfam" id="PF03161">
    <property type="entry name" value="LAGLIDADG_2"/>
    <property type="match status" value="1"/>
</dbReference>
<dbReference type="EMBL" id="WKKF01000002">
    <property type="protein sequence ID" value="MRX54335.1"/>
    <property type="molecule type" value="Genomic_DNA"/>
</dbReference>
<proteinExistence type="predicted"/>
<keyword evidence="2" id="KW-0540">Nuclease</keyword>
<dbReference type="RefSeq" id="WP_154318529.1">
    <property type="nucleotide sequence ID" value="NZ_CAJGAA010000002.1"/>
</dbReference>
<feature type="domain" description="Homing endonuclease LAGLIDADG" evidence="1">
    <location>
        <begin position="16"/>
        <end position="181"/>
    </location>
</feature>
<evidence type="ECO:0000259" key="1">
    <source>
        <dbReference type="Pfam" id="PF03161"/>
    </source>
</evidence>
<name>A0A6I2M7T6_9BACI</name>
<organism evidence="2 3">
    <name type="scientific">Metabacillus idriensis</name>
    <dbReference type="NCBI Taxonomy" id="324768"/>
    <lineage>
        <taxon>Bacteria</taxon>
        <taxon>Bacillati</taxon>
        <taxon>Bacillota</taxon>
        <taxon>Bacilli</taxon>
        <taxon>Bacillales</taxon>
        <taxon>Bacillaceae</taxon>
        <taxon>Metabacillus</taxon>
    </lineage>
</organism>
<accession>A0A6I2M7T6</accession>
<dbReference type="Gene3D" id="3.10.28.10">
    <property type="entry name" value="Homing endonucleases"/>
    <property type="match status" value="2"/>
</dbReference>
<dbReference type="InterPro" id="IPR027434">
    <property type="entry name" value="Homing_endonucl"/>
</dbReference>